<accession>A0AC61T0Y0</accession>
<evidence type="ECO:0000313" key="2">
    <source>
        <dbReference type="Proteomes" id="UP000317636"/>
    </source>
</evidence>
<comment type="caution">
    <text evidence="1">The sequence shown here is derived from an EMBL/GenBank/DDBJ whole genome shotgun (WGS) entry which is preliminary data.</text>
</comment>
<keyword evidence="2" id="KW-1185">Reference proteome</keyword>
<reference evidence="1" key="1">
    <citation type="submission" date="2019-06" db="EMBL/GenBank/DDBJ databases">
        <title>Draft genome sequence of Bacillus sp. strain MHSD28.</title>
        <authorList>
            <person name="Makuwa S.C."/>
            <person name="Serepa-Dlamini M.H."/>
        </authorList>
    </citation>
    <scope>NUCLEOTIDE SEQUENCE</scope>
    <source>
        <strain evidence="1">MHSD28</strain>
    </source>
</reference>
<gene>
    <name evidence="1" type="ORF">FJ659_22995</name>
</gene>
<protein>
    <submittedName>
        <fullName evidence="1">Uncharacterized protein</fullName>
    </submittedName>
</protein>
<dbReference type="EMBL" id="VHIV01000006">
    <property type="protein sequence ID" value="TPV40207.1"/>
    <property type="molecule type" value="Genomic_DNA"/>
</dbReference>
<sequence>MDIQLYHPPNLCKCNFTPLFAGSKTPTLKFGKCAEVRSEITSRKCPIGSTNNPWGEPFHGLKFHFILY</sequence>
<organism evidence="1 2">
    <name type="scientific">Bacillus dicomae</name>
    <dbReference type="NCBI Taxonomy" id="3088378"/>
    <lineage>
        <taxon>Bacteria</taxon>
        <taxon>Bacillati</taxon>
        <taxon>Bacillota</taxon>
        <taxon>Bacilli</taxon>
        <taxon>Bacillales</taxon>
        <taxon>Bacillaceae</taxon>
        <taxon>Bacillus</taxon>
        <taxon>Bacillus cereus group</taxon>
    </lineage>
</organism>
<dbReference type="Proteomes" id="UP000317636">
    <property type="component" value="Unassembled WGS sequence"/>
</dbReference>
<name>A0AC61T0Y0_9BACI</name>
<evidence type="ECO:0000313" key="1">
    <source>
        <dbReference type="EMBL" id="TPV40207.1"/>
    </source>
</evidence>
<proteinExistence type="predicted"/>